<evidence type="ECO:0000256" key="1">
    <source>
        <dbReference type="SAM" id="MobiDB-lite"/>
    </source>
</evidence>
<accession>A0A087PXL2</accession>
<sequence length="95" mass="11133">MALFLHHSFSLTKSKEDRPEKQGQCRTVAFIGFDYFLQEAFMKRIFSALCLIAPLMLTSCAGGHYHHHHDHGPRPDWDHHSHDHDHRPPPRPMLR</sequence>
<feature type="compositionally biased region" description="Basic and acidic residues" evidence="1">
    <location>
        <begin position="72"/>
        <end position="88"/>
    </location>
</feature>
<feature type="compositionally biased region" description="Basic and acidic residues" evidence="1">
    <location>
        <begin position="13"/>
        <end position="23"/>
    </location>
</feature>
<dbReference type="Proteomes" id="UP000077349">
    <property type="component" value="Unassembled WGS sequence"/>
</dbReference>
<protein>
    <submittedName>
        <fullName evidence="2">Uncharacterized protein</fullName>
    </submittedName>
</protein>
<name>A0A087PXL2_9PROT</name>
<feature type="region of interest" description="Disordered" evidence="1">
    <location>
        <begin position="64"/>
        <end position="95"/>
    </location>
</feature>
<evidence type="ECO:0000313" key="3">
    <source>
        <dbReference type="Proteomes" id="UP000077349"/>
    </source>
</evidence>
<dbReference type="PATRIC" id="fig|178901.10.peg.154"/>
<organism evidence="2 3">
    <name type="scientific">Acetobacter malorum</name>
    <dbReference type="NCBI Taxonomy" id="178901"/>
    <lineage>
        <taxon>Bacteria</taxon>
        <taxon>Pseudomonadati</taxon>
        <taxon>Pseudomonadota</taxon>
        <taxon>Alphaproteobacteria</taxon>
        <taxon>Acetobacterales</taxon>
        <taxon>Acetobacteraceae</taxon>
        <taxon>Acetobacter</taxon>
    </lineage>
</organism>
<proteinExistence type="predicted"/>
<dbReference type="AlphaFoldDB" id="A0A087PXL2"/>
<feature type="region of interest" description="Disordered" evidence="1">
    <location>
        <begin position="1"/>
        <end position="23"/>
    </location>
</feature>
<dbReference type="STRING" id="178901.AmDm5_0159"/>
<comment type="caution">
    <text evidence="2">The sequence shown here is derived from an EMBL/GenBank/DDBJ whole genome shotgun (WGS) entry which is preliminary data.</text>
</comment>
<reference evidence="2 3" key="1">
    <citation type="submission" date="2016-03" db="EMBL/GenBank/DDBJ databases">
        <title>Draft genome sequence of Acetobacter malorum CECT 7742, a strain isolated from strawberry vinegar.</title>
        <authorList>
            <person name="Sainz F."/>
            <person name="Mas A."/>
            <person name="Torija M.J."/>
        </authorList>
    </citation>
    <scope>NUCLEOTIDE SEQUENCE [LARGE SCALE GENOMIC DNA]</scope>
    <source>
        <strain evidence="2 3">CECT 7742</strain>
    </source>
</reference>
<evidence type="ECO:0000313" key="2">
    <source>
        <dbReference type="EMBL" id="OAG78531.1"/>
    </source>
</evidence>
<gene>
    <name evidence="2" type="ORF">Amal_00129</name>
</gene>
<dbReference type="EMBL" id="LVHD01000002">
    <property type="protein sequence ID" value="OAG78531.1"/>
    <property type="molecule type" value="Genomic_DNA"/>
</dbReference>